<evidence type="ECO:0000256" key="2">
    <source>
        <dbReference type="SAM" id="Phobius"/>
    </source>
</evidence>
<reference evidence="4" key="1">
    <citation type="journal article" date="2019" name="Int. J. Syst. Evol. Microbiol.">
        <title>The Global Catalogue of Microorganisms (GCM) 10K type strain sequencing project: providing services to taxonomists for standard genome sequencing and annotation.</title>
        <authorList>
            <consortium name="The Broad Institute Genomics Platform"/>
            <consortium name="The Broad Institute Genome Sequencing Center for Infectious Disease"/>
            <person name="Wu L."/>
            <person name="Ma J."/>
        </authorList>
    </citation>
    <scope>NUCLEOTIDE SEQUENCE [LARGE SCALE GENOMIC DNA]</scope>
    <source>
        <strain evidence="4">JCM 4738</strain>
    </source>
</reference>
<keyword evidence="4" id="KW-1185">Reference proteome</keyword>
<feature type="region of interest" description="Disordered" evidence="1">
    <location>
        <begin position="379"/>
        <end position="483"/>
    </location>
</feature>
<protein>
    <submittedName>
        <fullName evidence="3">VanW family protein</fullName>
    </submittedName>
</protein>
<feature type="compositionally biased region" description="Gly residues" evidence="1">
    <location>
        <begin position="424"/>
        <end position="440"/>
    </location>
</feature>
<organism evidence="3 4">
    <name type="scientific">Bhargavaea changchunensis</name>
    <dbReference type="NCBI Taxonomy" id="2134037"/>
    <lineage>
        <taxon>Bacteria</taxon>
        <taxon>Bacillati</taxon>
        <taxon>Bacillota</taxon>
        <taxon>Bacilli</taxon>
        <taxon>Bacillales</taxon>
        <taxon>Caryophanaceae</taxon>
        <taxon>Bhargavaea</taxon>
    </lineage>
</organism>
<dbReference type="RefSeq" id="WP_198304108.1">
    <property type="nucleotide sequence ID" value="NZ_JBHTCT010000012.1"/>
</dbReference>
<feature type="compositionally biased region" description="Basic and acidic residues" evidence="1">
    <location>
        <begin position="379"/>
        <end position="395"/>
    </location>
</feature>
<keyword evidence="2" id="KW-0472">Membrane</keyword>
<dbReference type="EMBL" id="JBHTCT010000012">
    <property type="protein sequence ID" value="MFC7364706.1"/>
    <property type="molecule type" value="Genomic_DNA"/>
</dbReference>
<proteinExistence type="predicted"/>
<accession>A0ABW2NF68</accession>
<comment type="caution">
    <text evidence="3">The sequence shown here is derived from an EMBL/GenBank/DDBJ whole genome shotgun (WGS) entry which is preliminary data.</text>
</comment>
<name>A0ABW2NF68_9BACL</name>
<dbReference type="Proteomes" id="UP001596483">
    <property type="component" value="Unassembled WGS sequence"/>
</dbReference>
<dbReference type="Pfam" id="PF04294">
    <property type="entry name" value="VanW"/>
    <property type="match status" value="1"/>
</dbReference>
<feature type="compositionally biased region" description="Acidic residues" evidence="1">
    <location>
        <begin position="411"/>
        <end position="421"/>
    </location>
</feature>
<keyword evidence="2" id="KW-0812">Transmembrane</keyword>
<evidence type="ECO:0000313" key="3">
    <source>
        <dbReference type="EMBL" id="MFC7364706.1"/>
    </source>
</evidence>
<keyword evidence="2" id="KW-1133">Transmembrane helix</keyword>
<evidence type="ECO:0000256" key="1">
    <source>
        <dbReference type="SAM" id="MobiDB-lite"/>
    </source>
</evidence>
<gene>
    <name evidence="3" type="ORF">ACFQQH_06125</name>
</gene>
<feature type="transmembrane region" description="Helical" evidence="2">
    <location>
        <begin position="7"/>
        <end position="25"/>
    </location>
</feature>
<feature type="compositionally biased region" description="Low complexity" evidence="1">
    <location>
        <begin position="441"/>
        <end position="465"/>
    </location>
</feature>
<sequence>MESNKKILSILSGVVASTAFFYLFASGGSILAGNLLFPSKDFGENTYIGPYDVSDFKEPETVKVLSEGVTDLEGRFDVSIIYQDASIQLPKEAVSYDVDSTIDNASSGQENPMLAQVNEEAVHSLLSQNFGELGFTEQELSAITDGIERRLRSGTMPAKIQITDFMDAGRLSGADQVASSSFSGQPVSGGLLDAMAALDGYQIEAGSSVSFIQMLESTENGTLTEIEMTRIASVLYATVLNTNFIIDERSISDRLPEEIPVGYEAAINILTGMDFKFTNPNGSAFTIRTDVTGDSLTIALEGLPLMYDYSTSVTGLENFDPRTIKQFSENVRTVSPRIDEEGEAGVRVTVLKHVSEGSIEQSVEEVSTDFYAPVHRIEVHRLKPKEQPAAEKGEGEESGGNDDGSGKTDTTDSESDNDNAETGDGAGSGSGNSGGSGSGSSGNPDGQSDSGNGSGGSPSDNDNPDQPGEDEIIYDKGGNPVEP</sequence>
<evidence type="ECO:0000313" key="4">
    <source>
        <dbReference type="Proteomes" id="UP001596483"/>
    </source>
</evidence>
<dbReference type="InterPro" id="IPR007391">
    <property type="entry name" value="Vancomycin_resist_VanW"/>
</dbReference>